<dbReference type="GeneID" id="9053923"/>
<sequence length="326" mass="34833">MKNEDELSSNSSGIVLKLGATTARPKVRAFRIESSRGNSYLVYRSHRLFSSAAEVKLPLPKFRLHQPRAATPYEIKCLDRSLGRSPCLPSHRDDGGDMAAAFGDLLSPVPSAFAPSLFSSAPDSARSWRSNVSSVVPSRCEGDTGTSAAPIIDVGHKHDGAEPRAKSESTVVVDTPEVEAAMGEASDRQAVPSSERTPASTVIAWHTQGPTVELAEVTTAAGRDSLDEHPVMERKRTSPCAEEDDAKRRRLNEIGVMPEASLEVDRDGCVATLGSVDFPHGLNDGDATEAAMVAGMTSVVVELQRLERVQAAMASMKSMLPIRGNA</sequence>
<accession>C5K4U9</accession>
<evidence type="ECO:0000256" key="1">
    <source>
        <dbReference type="SAM" id="MobiDB-lite"/>
    </source>
</evidence>
<feature type="region of interest" description="Disordered" evidence="1">
    <location>
        <begin position="137"/>
        <end position="169"/>
    </location>
</feature>
<name>C5K4U9_PERM5</name>
<organism evidence="3">
    <name type="scientific">Perkinsus marinus (strain ATCC 50983 / TXsc)</name>
    <dbReference type="NCBI Taxonomy" id="423536"/>
    <lineage>
        <taxon>Eukaryota</taxon>
        <taxon>Sar</taxon>
        <taxon>Alveolata</taxon>
        <taxon>Perkinsozoa</taxon>
        <taxon>Perkinsea</taxon>
        <taxon>Perkinsida</taxon>
        <taxon>Perkinsidae</taxon>
        <taxon>Perkinsus</taxon>
    </lineage>
</organism>
<evidence type="ECO:0000313" key="3">
    <source>
        <dbReference type="Proteomes" id="UP000007800"/>
    </source>
</evidence>
<evidence type="ECO:0000313" key="2">
    <source>
        <dbReference type="EMBL" id="EER20371.1"/>
    </source>
</evidence>
<dbReference type="EMBL" id="GG670562">
    <property type="protein sequence ID" value="EER20371.1"/>
    <property type="molecule type" value="Genomic_DNA"/>
</dbReference>
<dbReference type="RefSeq" id="XP_002788575.1">
    <property type="nucleotide sequence ID" value="XM_002788529.1"/>
</dbReference>
<protein>
    <submittedName>
        <fullName evidence="2">Uncharacterized protein</fullName>
    </submittedName>
</protein>
<dbReference type="OrthoDB" id="435303at2759"/>
<dbReference type="AlphaFoldDB" id="C5K4U9"/>
<proteinExistence type="predicted"/>
<dbReference type="InParanoid" id="C5K4U9"/>
<feature type="compositionally biased region" description="Basic and acidic residues" evidence="1">
    <location>
        <begin position="154"/>
        <end position="167"/>
    </location>
</feature>
<dbReference type="Proteomes" id="UP000007800">
    <property type="component" value="Unassembled WGS sequence"/>
</dbReference>
<keyword evidence="3" id="KW-1185">Reference proteome</keyword>
<reference evidence="2 3" key="1">
    <citation type="submission" date="2008-07" db="EMBL/GenBank/DDBJ databases">
        <authorList>
            <person name="El-Sayed N."/>
            <person name="Caler E."/>
            <person name="Inman J."/>
            <person name="Amedeo P."/>
            <person name="Hass B."/>
            <person name="Wortman J."/>
        </authorList>
    </citation>
    <scope>NUCLEOTIDE SEQUENCE [LARGE SCALE GENOMIC DNA]</scope>
    <source>
        <strain evidence="3">ATCC 50983 / TXsc</strain>
    </source>
</reference>
<gene>
    <name evidence="2" type="ORF">Pmar_PMAR010105</name>
</gene>